<dbReference type="EMBL" id="DUJN01000004">
    <property type="protein sequence ID" value="HII60982.1"/>
    <property type="molecule type" value="Genomic_DNA"/>
</dbReference>
<dbReference type="GO" id="GO:0016740">
    <property type="term" value="F:transferase activity"/>
    <property type="evidence" value="ECO:0007669"/>
    <property type="project" value="UniProtKB-KW"/>
</dbReference>
<evidence type="ECO:0000313" key="1">
    <source>
        <dbReference type="EMBL" id="HII60982.1"/>
    </source>
</evidence>
<organism evidence="1 2">
    <name type="scientific">Pyrococcus horikoshii</name>
    <dbReference type="NCBI Taxonomy" id="53953"/>
    <lineage>
        <taxon>Archaea</taxon>
        <taxon>Methanobacteriati</taxon>
        <taxon>Methanobacteriota</taxon>
        <taxon>Thermococci</taxon>
        <taxon>Thermococcales</taxon>
        <taxon>Thermococcaceae</taxon>
        <taxon>Pyrococcus</taxon>
    </lineage>
</organism>
<dbReference type="SUPFAM" id="SSF53756">
    <property type="entry name" value="UDP-Glycosyltransferase/glycogen phosphorylase"/>
    <property type="match status" value="1"/>
</dbReference>
<protein>
    <submittedName>
        <fullName evidence="1">Glycosyltransferase family 1 protein</fullName>
    </submittedName>
</protein>
<accession>A0A832WJ69</accession>
<dbReference type="Gene3D" id="3.40.50.2000">
    <property type="entry name" value="Glycogen Phosphorylase B"/>
    <property type="match status" value="1"/>
</dbReference>
<feature type="non-terminal residue" evidence="1">
    <location>
        <position position="1"/>
    </location>
</feature>
<name>A0A832WJ69_PYRHR</name>
<gene>
    <name evidence="1" type="ORF">HA331_04380</name>
</gene>
<proteinExistence type="predicted"/>
<comment type="caution">
    <text evidence="1">The sequence shown here is derived from an EMBL/GenBank/DDBJ whole genome shotgun (WGS) entry which is preliminary data.</text>
</comment>
<dbReference type="AlphaFoldDB" id="A0A832WJ69"/>
<dbReference type="Proteomes" id="UP000617544">
    <property type="component" value="Unassembled WGS sequence"/>
</dbReference>
<evidence type="ECO:0000313" key="2">
    <source>
        <dbReference type="Proteomes" id="UP000617544"/>
    </source>
</evidence>
<sequence>LRKNCFAYIHAYEVGGTNPSLLEQMLFKRPVLAYDVPFNKEVLQEGGIYFKDAEDLANKIEMLERGEFDLRLIKKTQIKRIKRQYNWEKVAREYEKLFNIALKSL</sequence>
<reference evidence="1" key="1">
    <citation type="journal article" date="2020" name="bioRxiv">
        <title>A rank-normalized archaeal taxonomy based on genome phylogeny resolves widespread incomplete and uneven classifications.</title>
        <authorList>
            <person name="Rinke C."/>
            <person name="Chuvochina M."/>
            <person name="Mussig A.J."/>
            <person name="Chaumeil P.-A."/>
            <person name="Waite D.W."/>
            <person name="Whitman W.B."/>
            <person name="Parks D.H."/>
            <person name="Hugenholtz P."/>
        </authorList>
    </citation>
    <scope>NUCLEOTIDE SEQUENCE</scope>
    <source>
        <strain evidence="1">UBA8834</strain>
    </source>
</reference>
<keyword evidence="1" id="KW-0808">Transferase</keyword>